<proteinExistence type="predicted"/>
<reference evidence="1" key="1">
    <citation type="submission" date="2021-08" db="EMBL/GenBank/DDBJ databases">
        <title>Novel anaerobic bacterium isolated from sea squirt in East Sea, Republic of Korea.</title>
        <authorList>
            <person name="Nguyen T.H."/>
            <person name="Li Z."/>
            <person name="Lee Y.-J."/>
            <person name="Ko J."/>
            <person name="Kim S.-G."/>
        </authorList>
    </citation>
    <scope>NUCLEOTIDE SEQUENCE</scope>
    <source>
        <strain evidence="1">KCTC 25031</strain>
    </source>
</reference>
<evidence type="ECO:0000313" key="2">
    <source>
        <dbReference type="Proteomes" id="UP000826212"/>
    </source>
</evidence>
<sequence length="611" mass="69736">MINRIKNDQKGLFNKFFPTFVLFATVILGIIFWSYFVLEADKNIKGSEMRNQSLLQVQAKEITTTIEDLFMDLNEISSRSIIINYLDTPNKAHKAILEKKISTYLKKKKLYNSIQIINPQKNRYLSITYTNNQFTLTERNIKDSDYTAQELNPGETTGVQISQIHSLEDIKKCSNLCNKAITISMYVFNARREPSILSLSCSFQNILDKMRNDKQILHYNENTIGRLFMISENEDNVFDIDNNLVINKYKENTPPIPYSVIQRIELEKKQQNGSFITKDGFVNFFSINLGETLKNTLIGNKIGFDLSKKFGNHEYKLVSLISIDQYHEIRSKELSRLVAIYLVILFLLIIISYLAAMTLSNRIYNQTLLKKSAKKLTEVNNTKDKFIKILAHDLKNPIMTIQGFSYIIKNDDPSFSSEQKKHYAEIIVQSTQNMVQLIDDVLAWSKSQNGALIVNKTITQVNSVIESTIEILKPQALKKEININCEFKNNISLEIDQNMLISIIRNLTSNAIKFSFRGSTITIKTQTNGDFCEILIIDHGVGITPSVQKKLFNVGEKIYSKGTENEKGTGLGLILCKEFTLKNSGKIDIISKPNEGTTIQLIFPLPKSGEQ</sequence>
<accession>A0AC61NGB3</accession>
<name>A0AC61NGB3_9BACT</name>
<keyword evidence="1" id="KW-0808">Transferase</keyword>
<organism evidence="1 2">
    <name type="scientific">Halosquirtibacter laminarini</name>
    <dbReference type="NCBI Taxonomy" id="3374600"/>
    <lineage>
        <taxon>Bacteria</taxon>
        <taxon>Pseudomonadati</taxon>
        <taxon>Bacteroidota</taxon>
        <taxon>Bacteroidia</taxon>
        <taxon>Marinilabiliales</taxon>
        <taxon>Prolixibacteraceae</taxon>
        <taxon>Halosquirtibacter</taxon>
    </lineage>
</organism>
<gene>
    <name evidence="1" type="ORF">K4L44_02090</name>
</gene>
<dbReference type="Proteomes" id="UP000826212">
    <property type="component" value="Chromosome"/>
</dbReference>
<evidence type="ECO:0000313" key="1">
    <source>
        <dbReference type="EMBL" id="QZE14683.1"/>
    </source>
</evidence>
<protein>
    <submittedName>
        <fullName evidence="1">HAMP domain-containing histidine kinase</fullName>
    </submittedName>
</protein>
<keyword evidence="1" id="KW-0418">Kinase</keyword>
<dbReference type="EMBL" id="CP081303">
    <property type="protein sequence ID" value="QZE14683.1"/>
    <property type="molecule type" value="Genomic_DNA"/>
</dbReference>
<keyword evidence="2" id="KW-1185">Reference proteome</keyword>